<dbReference type="InterPro" id="IPR020084">
    <property type="entry name" value="NUDIX_hydrolase_CS"/>
</dbReference>
<evidence type="ECO:0000259" key="4">
    <source>
        <dbReference type="PROSITE" id="PS51462"/>
    </source>
</evidence>
<comment type="similarity">
    <text evidence="1 3">Belongs to the Nudix hydrolase family.</text>
</comment>
<dbReference type="InterPro" id="IPR015797">
    <property type="entry name" value="NUDIX_hydrolase-like_dom_sf"/>
</dbReference>
<sequence>MTRPIRIEGETVAGEIVTAFVLTHGGDPSTELAERGWSLIGPVAAFTPADSDEVIIRVRVAADLGAGERHTTWTAGHAPEAVPAGVVPIQVQRVAAYAVVVRDADVLLTQLSHRVRGVPGRWTLPGGGVEPGEDPGTGLRREVWEETGQHLGSVQLIDLLTAHWVGQGPDGVWEDYQVVRLVYAASVPEPEPLVVHDVGGTTAQAAWVPAQDVLAGRASTLAWHRWPGWLSHGSGRTKPTPR</sequence>
<proteinExistence type="inferred from homology"/>
<keyword evidence="6" id="KW-1185">Reference proteome</keyword>
<evidence type="ECO:0000313" key="6">
    <source>
        <dbReference type="Proteomes" id="UP001501475"/>
    </source>
</evidence>
<gene>
    <name evidence="5" type="ORF">GCM10009810_37450</name>
</gene>
<dbReference type="PANTHER" id="PTHR43736:SF1">
    <property type="entry name" value="DIHYDRONEOPTERIN TRIPHOSPHATE DIPHOSPHATASE"/>
    <property type="match status" value="1"/>
</dbReference>
<dbReference type="PRINTS" id="PR00502">
    <property type="entry name" value="NUDIXFAMILY"/>
</dbReference>
<protein>
    <recommendedName>
        <fullName evidence="4">Nudix hydrolase domain-containing protein</fullName>
    </recommendedName>
</protein>
<evidence type="ECO:0000313" key="5">
    <source>
        <dbReference type="EMBL" id="GAA1776814.1"/>
    </source>
</evidence>
<dbReference type="Gene3D" id="3.90.79.10">
    <property type="entry name" value="Nucleoside Triphosphate Pyrophosphohydrolase"/>
    <property type="match status" value="1"/>
</dbReference>
<dbReference type="RefSeq" id="WP_344069330.1">
    <property type="nucleotide sequence ID" value="NZ_BAAAPN010000106.1"/>
</dbReference>
<dbReference type="PANTHER" id="PTHR43736">
    <property type="entry name" value="ADP-RIBOSE PYROPHOSPHATASE"/>
    <property type="match status" value="1"/>
</dbReference>
<dbReference type="CDD" id="cd02883">
    <property type="entry name" value="NUDIX_Hydrolase"/>
    <property type="match status" value="1"/>
</dbReference>
<name>A0ABN2L7L4_9MICO</name>
<dbReference type="Proteomes" id="UP001501475">
    <property type="component" value="Unassembled WGS sequence"/>
</dbReference>
<dbReference type="InterPro" id="IPR000086">
    <property type="entry name" value="NUDIX_hydrolase_dom"/>
</dbReference>
<dbReference type="Pfam" id="PF00293">
    <property type="entry name" value="NUDIX"/>
    <property type="match status" value="1"/>
</dbReference>
<dbReference type="InterPro" id="IPR020476">
    <property type="entry name" value="Nudix_hydrolase"/>
</dbReference>
<dbReference type="SUPFAM" id="SSF55811">
    <property type="entry name" value="Nudix"/>
    <property type="match status" value="1"/>
</dbReference>
<keyword evidence="2 3" id="KW-0378">Hydrolase</keyword>
<evidence type="ECO:0000256" key="1">
    <source>
        <dbReference type="ARBA" id="ARBA00005582"/>
    </source>
</evidence>
<accession>A0ABN2L7L4</accession>
<reference evidence="5 6" key="1">
    <citation type="journal article" date="2019" name="Int. J. Syst. Evol. Microbiol.">
        <title>The Global Catalogue of Microorganisms (GCM) 10K type strain sequencing project: providing services to taxonomists for standard genome sequencing and annotation.</title>
        <authorList>
            <consortium name="The Broad Institute Genomics Platform"/>
            <consortium name="The Broad Institute Genome Sequencing Center for Infectious Disease"/>
            <person name="Wu L."/>
            <person name="Ma J."/>
        </authorList>
    </citation>
    <scope>NUCLEOTIDE SEQUENCE [LARGE SCALE GENOMIC DNA]</scope>
    <source>
        <strain evidence="5 6">JCM 15591</strain>
    </source>
</reference>
<feature type="domain" description="Nudix hydrolase" evidence="4">
    <location>
        <begin position="91"/>
        <end position="231"/>
    </location>
</feature>
<dbReference type="PROSITE" id="PS51462">
    <property type="entry name" value="NUDIX"/>
    <property type="match status" value="1"/>
</dbReference>
<comment type="caution">
    <text evidence="5">The sequence shown here is derived from an EMBL/GenBank/DDBJ whole genome shotgun (WGS) entry which is preliminary data.</text>
</comment>
<dbReference type="PROSITE" id="PS00893">
    <property type="entry name" value="NUDIX_BOX"/>
    <property type="match status" value="1"/>
</dbReference>
<evidence type="ECO:0000256" key="2">
    <source>
        <dbReference type="ARBA" id="ARBA00022801"/>
    </source>
</evidence>
<organism evidence="5 6">
    <name type="scientific">Nostocoides vanveenii</name>
    <dbReference type="NCBI Taxonomy" id="330835"/>
    <lineage>
        <taxon>Bacteria</taxon>
        <taxon>Bacillati</taxon>
        <taxon>Actinomycetota</taxon>
        <taxon>Actinomycetes</taxon>
        <taxon>Micrococcales</taxon>
        <taxon>Intrasporangiaceae</taxon>
        <taxon>Nostocoides</taxon>
    </lineage>
</organism>
<evidence type="ECO:0000256" key="3">
    <source>
        <dbReference type="RuleBase" id="RU003476"/>
    </source>
</evidence>
<dbReference type="EMBL" id="BAAAPN010000106">
    <property type="protein sequence ID" value="GAA1776814.1"/>
    <property type="molecule type" value="Genomic_DNA"/>
</dbReference>